<dbReference type="SMART" id="SM00256">
    <property type="entry name" value="FBOX"/>
    <property type="match status" value="1"/>
</dbReference>
<dbReference type="CDD" id="cd09917">
    <property type="entry name" value="F-box_SF"/>
    <property type="match status" value="1"/>
</dbReference>
<dbReference type="Pfam" id="PF12937">
    <property type="entry name" value="F-box-like"/>
    <property type="match status" value="1"/>
</dbReference>
<evidence type="ECO:0000313" key="2">
    <source>
        <dbReference type="EnsemblMetazoa" id="AALFPA23_020952.P30915"/>
    </source>
</evidence>
<dbReference type="InterPro" id="IPR001810">
    <property type="entry name" value="F-box_dom"/>
</dbReference>
<dbReference type="GeneID" id="109423475"/>
<dbReference type="PANTHER" id="PTHR16134:SF119">
    <property type="entry name" value="AT02038P-RELATED"/>
    <property type="match status" value="1"/>
</dbReference>
<feature type="domain" description="F-box" evidence="1">
    <location>
        <begin position="7"/>
        <end position="53"/>
    </location>
</feature>
<sequence>MEVPEEQRELPDLPSDVVLMIFDHLNFRSRLTASLVCRQWNQLAFTAKFMNRLCLSLDIRNLDGLASAGTVLQSSNRPYKHMRIVFQGCRQQSLYSVVQLLHPMHGLLSLEMVFYFYCFQEKLHIVLQEVLENRPSLTALSFEIRGRLMNWGGLSADLLTKRSSSVVIDVDEEQKIFPSLTSLTIKRNPDMFNPRFFEMQVSPSYLTFHSPPKPEIIPNLRHLTMTCETDEQLQLFSSLSEQLETVSVISFDPHGLQIESFLELSFPQLLDLKICPISLPHFNAMANFVRKLRRIRILQLEEVLIDSEIIDAIFENCLELHQLGLHMDSLDAGCLRNISILKNLERLIMVGRRPVKYGTYEDYFRGGIGQLLNLKSLSFQRFSFPSNAFVSSLARMMCNLEELRLHECRAKNNIIGPIFDHFPGLTRLEFVKVTHGGARPIWPPMLVNVRLINCAWVTSDHLTKLIQRCPNLRHLNIYGCGTSKDMLQKIAEIVPAGCFVERTHNFAPSVARMVS</sequence>
<keyword evidence="3" id="KW-1185">Reference proteome</keyword>
<accession>A0ABM1ZRB0</accession>
<dbReference type="EnsemblMetazoa" id="AALFPA23_020952.R30915">
    <property type="protein sequence ID" value="AALFPA23_020952.P30915"/>
    <property type="gene ID" value="AALFPA23_020952"/>
</dbReference>
<dbReference type="RefSeq" id="XP_019553989.3">
    <property type="nucleotide sequence ID" value="XM_019698444.3"/>
</dbReference>
<protein>
    <recommendedName>
        <fullName evidence="1">F-box domain-containing protein</fullName>
    </recommendedName>
</protein>
<dbReference type="PROSITE" id="PS50181">
    <property type="entry name" value="FBOX"/>
    <property type="match status" value="1"/>
</dbReference>
<reference evidence="3" key="1">
    <citation type="journal article" date="2015" name="Proc. Natl. Acad. Sci. U.S.A.">
        <title>Genome sequence of the Asian Tiger mosquito, Aedes albopictus, reveals insights into its biology, genetics, and evolution.</title>
        <authorList>
            <person name="Chen X.G."/>
            <person name="Jiang X."/>
            <person name="Gu J."/>
            <person name="Xu M."/>
            <person name="Wu Y."/>
            <person name="Deng Y."/>
            <person name="Zhang C."/>
            <person name="Bonizzoni M."/>
            <person name="Dermauw W."/>
            <person name="Vontas J."/>
            <person name="Armbruster P."/>
            <person name="Huang X."/>
            <person name="Yang Y."/>
            <person name="Zhang H."/>
            <person name="He W."/>
            <person name="Peng H."/>
            <person name="Liu Y."/>
            <person name="Wu K."/>
            <person name="Chen J."/>
            <person name="Lirakis M."/>
            <person name="Topalis P."/>
            <person name="Van Leeuwen T."/>
            <person name="Hall A.B."/>
            <person name="Jiang X."/>
            <person name="Thorpe C."/>
            <person name="Mueller R.L."/>
            <person name="Sun C."/>
            <person name="Waterhouse R.M."/>
            <person name="Yan G."/>
            <person name="Tu Z.J."/>
            <person name="Fang X."/>
            <person name="James A.A."/>
        </authorList>
    </citation>
    <scope>NUCLEOTIDE SEQUENCE [LARGE SCALE GENOMIC DNA]</scope>
    <source>
        <strain evidence="3">Foshan</strain>
    </source>
</reference>
<name>A0ABM1ZRB0_AEDAL</name>
<proteinExistence type="predicted"/>
<evidence type="ECO:0000313" key="3">
    <source>
        <dbReference type="Proteomes" id="UP000069940"/>
    </source>
</evidence>
<dbReference type="SUPFAM" id="SSF52047">
    <property type="entry name" value="RNI-like"/>
    <property type="match status" value="1"/>
</dbReference>
<dbReference type="Gene3D" id="3.80.10.10">
    <property type="entry name" value="Ribonuclease Inhibitor"/>
    <property type="match status" value="1"/>
</dbReference>
<organism evidence="2 3">
    <name type="scientific">Aedes albopictus</name>
    <name type="common">Asian tiger mosquito</name>
    <name type="synonym">Stegomyia albopicta</name>
    <dbReference type="NCBI Taxonomy" id="7160"/>
    <lineage>
        <taxon>Eukaryota</taxon>
        <taxon>Metazoa</taxon>
        <taxon>Ecdysozoa</taxon>
        <taxon>Arthropoda</taxon>
        <taxon>Hexapoda</taxon>
        <taxon>Insecta</taxon>
        <taxon>Pterygota</taxon>
        <taxon>Neoptera</taxon>
        <taxon>Endopterygota</taxon>
        <taxon>Diptera</taxon>
        <taxon>Nematocera</taxon>
        <taxon>Culicoidea</taxon>
        <taxon>Culicidae</taxon>
        <taxon>Culicinae</taxon>
        <taxon>Aedini</taxon>
        <taxon>Aedes</taxon>
        <taxon>Stegomyia</taxon>
    </lineage>
</organism>
<dbReference type="InterPro" id="IPR032675">
    <property type="entry name" value="LRR_dom_sf"/>
</dbReference>
<dbReference type="Proteomes" id="UP000069940">
    <property type="component" value="Unassembled WGS sequence"/>
</dbReference>
<evidence type="ECO:0000259" key="1">
    <source>
        <dbReference type="PROSITE" id="PS50181"/>
    </source>
</evidence>
<dbReference type="InterPro" id="IPR036047">
    <property type="entry name" value="F-box-like_dom_sf"/>
</dbReference>
<dbReference type="SUPFAM" id="SSF81383">
    <property type="entry name" value="F-box domain"/>
    <property type="match status" value="1"/>
</dbReference>
<dbReference type="Gene3D" id="1.20.1280.50">
    <property type="match status" value="1"/>
</dbReference>
<reference evidence="2" key="2">
    <citation type="submission" date="2025-05" db="UniProtKB">
        <authorList>
            <consortium name="EnsemblMetazoa"/>
        </authorList>
    </citation>
    <scope>IDENTIFICATION</scope>
    <source>
        <strain evidence="2">Foshan</strain>
    </source>
</reference>
<dbReference type="PANTHER" id="PTHR16134">
    <property type="entry name" value="F-BOX/TPR REPEAT PROTEIN POF3"/>
    <property type="match status" value="1"/>
</dbReference>